<keyword evidence="2 6" id="KW-0812">Transmembrane</keyword>
<dbReference type="GO" id="GO:0140359">
    <property type="term" value="F:ABC-type transporter activity"/>
    <property type="evidence" value="ECO:0007669"/>
    <property type="project" value="InterPro"/>
</dbReference>
<evidence type="ECO:0000256" key="1">
    <source>
        <dbReference type="ARBA" id="ARBA00004141"/>
    </source>
</evidence>
<dbReference type="PANTHER" id="PTHR43077:SF5">
    <property type="entry name" value="PHAGE INFECTION PROTEIN"/>
    <property type="match status" value="1"/>
</dbReference>
<comment type="subcellular location">
    <subcellularLocation>
        <location evidence="1">Membrane</location>
        <topology evidence="1">Multi-pass membrane protein</topology>
    </subcellularLocation>
</comment>
<dbReference type="NCBIfam" id="TIGR03057">
    <property type="entry name" value="xxxLxxG_by_4"/>
    <property type="match status" value="3"/>
</dbReference>
<dbReference type="OrthoDB" id="9811483at2"/>
<protein>
    <recommendedName>
        <fullName evidence="7">ABC-2 type transporter transmembrane domain-containing protein</fullName>
    </recommendedName>
</protein>
<feature type="transmembrane region" description="Helical" evidence="6">
    <location>
        <begin position="21"/>
        <end position="43"/>
    </location>
</feature>
<dbReference type="Pfam" id="PF12698">
    <property type="entry name" value="ABC2_membrane_3"/>
    <property type="match status" value="2"/>
</dbReference>
<feature type="transmembrane region" description="Helical" evidence="6">
    <location>
        <begin position="710"/>
        <end position="732"/>
    </location>
</feature>
<dbReference type="GO" id="GO:0016020">
    <property type="term" value="C:membrane"/>
    <property type="evidence" value="ECO:0007669"/>
    <property type="project" value="UniProtKB-SubCell"/>
</dbReference>
<evidence type="ECO:0000256" key="4">
    <source>
        <dbReference type="ARBA" id="ARBA00023136"/>
    </source>
</evidence>
<keyword evidence="3 6" id="KW-1133">Transmembrane helix</keyword>
<keyword evidence="9" id="KW-1185">Reference proteome</keyword>
<evidence type="ECO:0000259" key="7">
    <source>
        <dbReference type="Pfam" id="PF12698"/>
    </source>
</evidence>
<dbReference type="NCBIfam" id="TIGR03062">
    <property type="entry name" value="pip_yhgE_Cterm"/>
    <property type="match status" value="1"/>
</dbReference>
<feature type="transmembrane region" description="Helical" evidence="6">
    <location>
        <begin position="595"/>
        <end position="617"/>
    </location>
</feature>
<feature type="domain" description="ABC-2 type transporter transmembrane" evidence="7">
    <location>
        <begin position="543"/>
        <end position="730"/>
    </location>
</feature>
<evidence type="ECO:0000256" key="5">
    <source>
        <dbReference type="SAM" id="MobiDB-lite"/>
    </source>
</evidence>
<sequence length="749" mass="78286">MRSPRLAALELKRFGRGRLPRAAMAAMLLLPLLYGALYLWSFWDPYDRLDKIPVALVNDDKGAEVHGEKTAVGDTLVRNLHGSDTFDWRETSAADARKGVEDGRYYLSLTIPSDFSEKVASSSGDSPETGALKVRSNDANNYIVGQISRSVFSEVRAAASSKASRSFYDRIYVSFSTLHGRTAEAAKGADKLDGGIDKAKKGAGELKDGLGDAADGSGKLKSGTAELHSGAGSLTEGASRVAGGTQKLADTVNGVAGDVRPFLSTHEDEIGKTARSIARTSRTLKKNLDELPGEAARAETETRERADALARLYEAGCSKGHTGGTGSPGTPAPSPSGAQPDEPDPAPSQTPSAGTDASSAPGTATAAHASATGPGKDGARLSCPQLKKVVDGAEDTAALAHKVHGFVKNGENLGTLKRDLTFLGTKADALAERAPHLTEDVDSAVRKINELNKGAHAVSQGASTLHSGLGTAHSGAADLDTGIGQLGKGAGSLDGGLFKLADGSGKLATGLHDGAQQIPDYDKKERDQRTGVMADPVDLLSGKEHAAPNYGTGFAPYFIPLSLWVGAMIAYMLLQPLNKRALAAGASGRRIALAGWLPVAAIGVAQVGALMSVLHWGLGLEMARGAGTLGFLVLVTLCFTSIVQFLNARFGPAGRILVLALLMLQLTSAGGTYPIQTSPGFFNVLHPLLPMSYVVDGLRHLITGGELWPVWRACLVLLAFTVGALALTALTARRKQVWTLDRLRPEISL</sequence>
<feature type="domain" description="ABC-2 type transporter transmembrane" evidence="7">
    <location>
        <begin position="26"/>
        <end position="153"/>
    </location>
</feature>
<comment type="caution">
    <text evidence="8">The sequence shown here is derived from an EMBL/GenBank/DDBJ whole genome shotgun (WGS) entry which is preliminary data.</text>
</comment>
<dbReference type="PANTHER" id="PTHR43077">
    <property type="entry name" value="TRANSPORT PERMEASE YVFS-RELATED"/>
    <property type="match status" value="1"/>
</dbReference>
<dbReference type="InterPro" id="IPR051328">
    <property type="entry name" value="T7SS_ABC-Transporter"/>
</dbReference>
<dbReference type="Gene3D" id="3.40.1710.10">
    <property type="entry name" value="abc type-2 transporter like domain"/>
    <property type="match status" value="1"/>
</dbReference>
<feature type="transmembrane region" description="Helical" evidence="6">
    <location>
        <begin position="629"/>
        <end position="647"/>
    </location>
</feature>
<organism evidence="8 9">
    <name type="scientific">Streptomyces cacaoi</name>
    <dbReference type="NCBI Taxonomy" id="1898"/>
    <lineage>
        <taxon>Bacteria</taxon>
        <taxon>Bacillati</taxon>
        <taxon>Actinomycetota</taxon>
        <taxon>Actinomycetes</taxon>
        <taxon>Kitasatosporales</taxon>
        <taxon>Streptomycetaceae</taxon>
        <taxon>Streptomyces</taxon>
    </lineage>
</organism>
<dbReference type="InterPro" id="IPR013525">
    <property type="entry name" value="ABC2_TM"/>
</dbReference>
<dbReference type="AlphaFoldDB" id="A0A4Y3R3K4"/>
<proteinExistence type="predicted"/>
<dbReference type="InterPro" id="IPR017500">
    <property type="entry name" value="Phage_infect_YhgE_N"/>
</dbReference>
<dbReference type="Proteomes" id="UP000319210">
    <property type="component" value="Unassembled WGS sequence"/>
</dbReference>
<feature type="transmembrane region" description="Helical" evidence="6">
    <location>
        <begin position="554"/>
        <end position="574"/>
    </location>
</feature>
<feature type="transmembrane region" description="Helical" evidence="6">
    <location>
        <begin position="656"/>
        <end position="675"/>
    </location>
</feature>
<dbReference type="RefSeq" id="WP_141275642.1">
    <property type="nucleotide sequence ID" value="NZ_BJMM01000029.1"/>
</dbReference>
<dbReference type="EMBL" id="BJMM01000029">
    <property type="protein sequence ID" value="GEB52315.1"/>
    <property type="molecule type" value="Genomic_DNA"/>
</dbReference>
<feature type="region of interest" description="Disordered" evidence="5">
    <location>
        <begin position="316"/>
        <end position="380"/>
    </location>
</feature>
<accession>A0A4Y3R3K4</accession>
<evidence type="ECO:0000256" key="3">
    <source>
        <dbReference type="ARBA" id="ARBA00022989"/>
    </source>
</evidence>
<dbReference type="InterPro" id="IPR023908">
    <property type="entry name" value="xxxLxxG_rpt"/>
</dbReference>
<dbReference type="NCBIfam" id="TIGR03061">
    <property type="entry name" value="pip_yhgE_Nterm"/>
    <property type="match status" value="1"/>
</dbReference>
<feature type="compositionally biased region" description="Low complexity" evidence="5">
    <location>
        <begin position="350"/>
        <end position="374"/>
    </location>
</feature>
<evidence type="ECO:0000256" key="6">
    <source>
        <dbReference type="SAM" id="Phobius"/>
    </source>
</evidence>
<evidence type="ECO:0000313" key="8">
    <source>
        <dbReference type="EMBL" id="GEB52315.1"/>
    </source>
</evidence>
<dbReference type="InterPro" id="IPR017501">
    <property type="entry name" value="Phage_infect_YhgE_C"/>
</dbReference>
<keyword evidence="4 6" id="KW-0472">Membrane</keyword>
<gene>
    <name evidence="8" type="ORF">SCA03_48660</name>
</gene>
<reference evidence="8 9" key="1">
    <citation type="submission" date="2019-06" db="EMBL/GenBank/DDBJ databases">
        <title>Whole genome shotgun sequence of Streptomyces cacaoi subsp. cacaoi NBRC 12748.</title>
        <authorList>
            <person name="Hosoyama A."/>
            <person name="Uohara A."/>
            <person name="Ohji S."/>
            <person name="Ichikawa N."/>
        </authorList>
    </citation>
    <scope>NUCLEOTIDE SEQUENCE [LARGE SCALE GENOMIC DNA]</scope>
    <source>
        <strain evidence="8 9">NBRC 12748</strain>
    </source>
</reference>
<evidence type="ECO:0000256" key="2">
    <source>
        <dbReference type="ARBA" id="ARBA00022692"/>
    </source>
</evidence>
<evidence type="ECO:0000313" key="9">
    <source>
        <dbReference type="Proteomes" id="UP000319210"/>
    </source>
</evidence>
<name>A0A4Y3R3K4_STRCI</name>